<organism evidence="8 9">
    <name type="scientific">Thermoflavimicrobium dichotomicum</name>
    <dbReference type="NCBI Taxonomy" id="46223"/>
    <lineage>
        <taxon>Bacteria</taxon>
        <taxon>Bacillati</taxon>
        <taxon>Bacillota</taxon>
        <taxon>Bacilli</taxon>
        <taxon>Bacillales</taxon>
        <taxon>Thermoactinomycetaceae</taxon>
        <taxon>Thermoflavimicrobium</taxon>
    </lineage>
</organism>
<dbReference type="RefSeq" id="WP_093228278.1">
    <property type="nucleotide sequence ID" value="NZ_FORR01000002.1"/>
</dbReference>
<dbReference type="AlphaFoldDB" id="A0A1I3M0L4"/>
<gene>
    <name evidence="8" type="ORF">SAMN05421852_102399</name>
</gene>
<evidence type="ECO:0000256" key="3">
    <source>
        <dbReference type="ARBA" id="ARBA00022692"/>
    </source>
</evidence>
<feature type="transmembrane region" description="Helical" evidence="6">
    <location>
        <begin position="212"/>
        <end position="232"/>
    </location>
</feature>
<dbReference type="OrthoDB" id="9806718at2"/>
<evidence type="ECO:0000313" key="9">
    <source>
        <dbReference type="Proteomes" id="UP000199545"/>
    </source>
</evidence>
<feature type="transmembrane region" description="Helical" evidence="6">
    <location>
        <begin position="146"/>
        <end position="164"/>
    </location>
</feature>
<comment type="subcellular location">
    <subcellularLocation>
        <location evidence="1">Endomembrane system</location>
        <topology evidence="1">Multi-pass membrane protein</topology>
    </subcellularLocation>
</comment>
<evidence type="ECO:0000259" key="7">
    <source>
        <dbReference type="Pfam" id="PF00892"/>
    </source>
</evidence>
<feature type="domain" description="EamA" evidence="7">
    <location>
        <begin position="2"/>
        <end position="132"/>
    </location>
</feature>
<dbReference type="Proteomes" id="UP000199545">
    <property type="component" value="Unassembled WGS sequence"/>
</dbReference>
<feature type="transmembrane region" description="Helical" evidence="6">
    <location>
        <begin position="116"/>
        <end position="134"/>
    </location>
</feature>
<dbReference type="SUPFAM" id="SSF103481">
    <property type="entry name" value="Multidrug resistance efflux transporter EmrE"/>
    <property type="match status" value="2"/>
</dbReference>
<feature type="transmembrane region" description="Helical" evidence="6">
    <location>
        <begin position="176"/>
        <end position="192"/>
    </location>
</feature>
<comment type="similarity">
    <text evidence="2">Belongs to the EamA transporter family.</text>
</comment>
<sequence>MWFILALLSSLTFGLAGFMMKASSANRGSTDHLLWGLYFSGSLGFLGWVIYTQTWNLQFFVLLAGFIIGFGSAVGNLLFMKALDHGPASLTSPVVNSNVVLTVGLSMLFYGETISLTEWMGVILLIIAVIVLPIDPNEDLRIRNTRWYLFVLTATFLFFLRNGGLKITEEMHLSNAMILFVSYLFGFIWFTIEILRKKNRNVSLKTKQIGLVWGIGSGIFSFAGMQIYAIALEKGPASLVSPIFSTNSLVVAILSIWVYRERLSLLQTISLILLIVGLICIRL</sequence>
<name>A0A1I3M0L4_9BACL</name>
<feature type="domain" description="EamA" evidence="7">
    <location>
        <begin position="147"/>
        <end position="281"/>
    </location>
</feature>
<dbReference type="STRING" id="46223.SAMN05421852_102399"/>
<dbReference type="EMBL" id="FORR01000002">
    <property type="protein sequence ID" value="SFI90508.1"/>
    <property type="molecule type" value="Genomic_DNA"/>
</dbReference>
<dbReference type="PANTHER" id="PTHR32322">
    <property type="entry name" value="INNER MEMBRANE TRANSPORTER"/>
    <property type="match status" value="1"/>
</dbReference>
<keyword evidence="9" id="KW-1185">Reference proteome</keyword>
<proteinExistence type="inferred from homology"/>
<feature type="transmembrane region" description="Helical" evidence="6">
    <location>
        <begin position="239"/>
        <end position="259"/>
    </location>
</feature>
<dbReference type="InterPro" id="IPR037185">
    <property type="entry name" value="EmrE-like"/>
</dbReference>
<feature type="transmembrane region" description="Helical" evidence="6">
    <location>
        <begin position="59"/>
        <end position="78"/>
    </location>
</feature>
<dbReference type="Gene3D" id="1.10.3730.20">
    <property type="match status" value="2"/>
</dbReference>
<evidence type="ECO:0000256" key="6">
    <source>
        <dbReference type="SAM" id="Phobius"/>
    </source>
</evidence>
<keyword evidence="3 6" id="KW-0812">Transmembrane</keyword>
<dbReference type="GO" id="GO:0016020">
    <property type="term" value="C:membrane"/>
    <property type="evidence" value="ECO:0007669"/>
    <property type="project" value="UniProtKB-SubCell"/>
</dbReference>
<reference evidence="8 9" key="1">
    <citation type="submission" date="2016-10" db="EMBL/GenBank/DDBJ databases">
        <authorList>
            <person name="de Groot N.N."/>
        </authorList>
    </citation>
    <scope>NUCLEOTIDE SEQUENCE [LARGE SCALE GENOMIC DNA]</scope>
    <source>
        <strain evidence="8 9">DSM 44778</strain>
    </source>
</reference>
<feature type="transmembrane region" description="Helical" evidence="6">
    <location>
        <begin position="265"/>
        <end position="281"/>
    </location>
</feature>
<evidence type="ECO:0000256" key="1">
    <source>
        <dbReference type="ARBA" id="ARBA00004127"/>
    </source>
</evidence>
<feature type="transmembrane region" description="Helical" evidence="6">
    <location>
        <begin position="34"/>
        <end position="52"/>
    </location>
</feature>
<dbReference type="InterPro" id="IPR050638">
    <property type="entry name" value="AA-Vitamin_Transporters"/>
</dbReference>
<evidence type="ECO:0000256" key="4">
    <source>
        <dbReference type="ARBA" id="ARBA00022989"/>
    </source>
</evidence>
<evidence type="ECO:0000256" key="5">
    <source>
        <dbReference type="ARBA" id="ARBA00023136"/>
    </source>
</evidence>
<evidence type="ECO:0000313" key="8">
    <source>
        <dbReference type="EMBL" id="SFI90508.1"/>
    </source>
</evidence>
<protein>
    <submittedName>
        <fullName evidence="8">Uncharacterized membrane protein</fullName>
    </submittedName>
</protein>
<keyword evidence="5 6" id="KW-0472">Membrane</keyword>
<accession>A0A1I3M0L4</accession>
<dbReference type="InterPro" id="IPR000620">
    <property type="entry name" value="EamA_dom"/>
</dbReference>
<dbReference type="PANTHER" id="PTHR32322:SF2">
    <property type="entry name" value="EAMA DOMAIN-CONTAINING PROTEIN"/>
    <property type="match status" value="1"/>
</dbReference>
<dbReference type="Pfam" id="PF00892">
    <property type="entry name" value="EamA"/>
    <property type="match status" value="2"/>
</dbReference>
<evidence type="ECO:0000256" key="2">
    <source>
        <dbReference type="ARBA" id="ARBA00007362"/>
    </source>
</evidence>
<keyword evidence="4 6" id="KW-1133">Transmembrane helix</keyword>